<gene>
    <name evidence="14" type="ORF">SAMN02745823_02631</name>
</gene>
<dbReference type="GO" id="GO:0015940">
    <property type="term" value="P:pantothenate biosynthetic process"/>
    <property type="evidence" value="ECO:0007669"/>
    <property type="project" value="UniProtKB-UniPathway"/>
</dbReference>
<evidence type="ECO:0000256" key="3">
    <source>
        <dbReference type="ARBA" id="ARBA00007870"/>
    </source>
</evidence>
<dbReference type="Proteomes" id="UP000183995">
    <property type="component" value="Unassembled WGS sequence"/>
</dbReference>
<dbReference type="Pfam" id="PF08546">
    <property type="entry name" value="ApbA_C"/>
    <property type="match status" value="1"/>
</dbReference>
<dbReference type="InterPro" id="IPR036291">
    <property type="entry name" value="NAD(P)-bd_dom_sf"/>
</dbReference>
<evidence type="ECO:0000259" key="12">
    <source>
        <dbReference type="Pfam" id="PF02558"/>
    </source>
</evidence>
<protein>
    <recommendedName>
        <fullName evidence="5 11">2-dehydropantoate 2-reductase</fullName>
        <ecNumber evidence="4 11">1.1.1.169</ecNumber>
    </recommendedName>
    <alternativeName>
        <fullName evidence="9 11">Ketopantoate reductase</fullName>
    </alternativeName>
</protein>
<evidence type="ECO:0000256" key="2">
    <source>
        <dbReference type="ARBA" id="ARBA00004994"/>
    </source>
</evidence>
<dbReference type="OrthoDB" id="9793586at2"/>
<dbReference type="SUPFAM" id="SSF48179">
    <property type="entry name" value="6-phosphogluconate dehydrogenase C-terminal domain-like"/>
    <property type="match status" value="1"/>
</dbReference>
<dbReference type="EC" id="1.1.1.169" evidence="4 11"/>
<dbReference type="PANTHER" id="PTHR43765:SF2">
    <property type="entry name" value="2-DEHYDROPANTOATE 2-REDUCTASE"/>
    <property type="match status" value="1"/>
</dbReference>
<proteinExistence type="inferred from homology"/>
<dbReference type="PANTHER" id="PTHR43765">
    <property type="entry name" value="2-DEHYDROPANTOATE 2-REDUCTASE-RELATED"/>
    <property type="match status" value="1"/>
</dbReference>
<evidence type="ECO:0000256" key="10">
    <source>
        <dbReference type="ARBA" id="ARBA00048793"/>
    </source>
</evidence>
<comment type="similarity">
    <text evidence="3 11">Belongs to the ketopantoate reductase family.</text>
</comment>
<dbReference type="GO" id="GO:0050661">
    <property type="term" value="F:NADP binding"/>
    <property type="evidence" value="ECO:0007669"/>
    <property type="project" value="TreeGrafter"/>
</dbReference>
<dbReference type="UniPathway" id="UPA00028">
    <property type="reaction ID" value="UER00004"/>
</dbReference>
<keyword evidence="6 11" id="KW-0566">Pantothenate biosynthesis</keyword>
<dbReference type="EMBL" id="FQXV01000009">
    <property type="protein sequence ID" value="SHI12893.1"/>
    <property type="molecule type" value="Genomic_DNA"/>
</dbReference>
<evidence type="ECO:0000256" key="9">
    <source>
        <dbReference type="ARBA" id="ARBA00032024"/>
    </source>
</evidence>
<comment type="catalytic activity">
    <reaction evidence="10 11">
        <text>(R)-pantoate + NADP(+) = 2-dehydropantoate + NADPH + H(+)</text>
        <dbReference type="Rhea" id="RHEA:16233"/>
        <dbReference type="ChEBI" id="CHEBI:11561"/>
        <dbReference type="ChEBI" id="CHEBI:15378"/>
        <dbReference type="ChEBI" id="CHEBI:15980"/>
        <dbReference type="ChEBI" id="CHEBI:57783"/>
        <dbReference type="ChEBI" id="CHEBI:58349"/>
        <dbReference type="EC" id="1.1.1.169"/>
    </reaction>
</comment>
<dbReference type="GO" id="GO:0008677">
    <property type="term" value="F:2-dehydropantoate 2-reductase activity"/>
    <property type="evidence" value="ECO:0007669"/>
    <property type="project" value="UniProtKB-EC"/>
</dbReference>
<sequence length="305" mass="33273">MEIKKVSLIGLGALGVLFAQQLSGHLSKDDLRIIADEGRIARYRRDGIFCNGERCDFNFVAPGEDPGPADLLMIAVKYNNLNEAIAAVKNHVGPGTVILSILNGISSEEIIGRTYGMDKLLLCVAQGMDAVKVGPALTYHNKGVLVFGDRESGAFSEKAEAVDRLFTRTGIAHELSPDMKRHQWSKFMFNAGVNQTTAVYLCDYEGVQNNGPFRDTMIAAMEEVIALAEKEHVRLTREDIGYWLEVLAGLNPKGKTSMQQDVEAHRLSEAEMFGGAIAALSAKHGIAAPVNKQLHDKIKALESAY</sequence>
<dbReference type="InterPro" id="IPR050838">
    <property type="entry name" value="Ketopantoate_reductase"/>
</dbReference>
<evidence type="ECO:0000256" key="8">
    <source>
        <dbReference type="ARBA" id="ARBA00023002"/>
    </source>
</evidence>
<evidence type="ECO:0000313" key="15">
    <source>
        <dbReference type="Proteomes" id="UP000183995"/>
    </source>
</evidence>
<dbReference type="STRING" id="1123282.SAMN02745823_02631"/>
<dbReference type="AlphaFoldDB" id="A0A1M5YMV1"/>
<accession>A0A1M5YMV1</accession>
<name>A0A1M5YMV1_9FIRM</name>
<comment type="function">
    <text evidence="1 11">Catalyzes the NADPH-dependent reduction of ketopantoate into pantoic acid.</text>
</comment>
<dbReference type="SUPFAM" id="SSF51735">
    <property type="entry name" value="NAD(P)-binding Rossmann-fold domains"/>
    <property type="match status" value="1"/>
</dbReference>
<evidence type="ECO:0000256" key="5">
    <source>
        <dbReference type="ARBA" id="ARBA00019465"/>
    </source>
</evidence>
<comment type="pathway">
    <text evidence="2 11">Cofactor biosynthesis; (R)-pantothenate biosynthesis; (R)-pantoate from 3-methyl-2-oxobutanoate: step 2/2.</text>
</comment>
<dbReference type="InterPro" id="IPR008927">
    <property type="entry name" value="6-PGluconate_DH-like_C_sf"/>
</dbReference>
<evidence type="ECO:0000256" key="11">
    <source>
        <dbReference type="RuleBase" id="RU362068"/>
    </source>
</evidence>
<dbReference type="InterPro" id="IPR013328">
    <property type="entry name" value="6PGD_dom2"/>
</dbReference>
<dbReference type="Gene3D" id="1.10.1040.10">
    <property type="entry name" value="N-(1-d-carboxylethyl)-l-norvaline Dehydrogenase, domain 2"/>
    <property type="match status" value="1"/>
</dbReference>
<evidence type="ECO:0000259" key="13">
    <source>
        <dbReference type="Pfam" id="PF08546"/>
    </source>
</evidence>
<dbReference type="InterPro" id="IPR003710">
    <property type="entry name" value="ApbA"/>
</dbReference>
<evidence type="ECO:0000256" key="4">
    <source>
        <dbReference type="ARBA" id="ARBA00013014"/>
    </source>
</evidence>
<dbReference type="Gene3D" id="3.40.50.720">
    <property type="entry name" value="NAD(P)-binding Rossmann-like Domain"/>
    <property type="match status" value="1"/>
</dbReference>
<dbReference type="Pfam" id="PF02558">
    <property type="entry name" value="ApbA"/>
    <property type="match status" value="1"/>
</dbReference>
<dbReference type="GO" id="GO:0005737">
    <property type="term" value="C:cytoplasm"/>
    <property type="evidence" value="ECO:0007669"/>
    <property type="project" value="TreeGrafter"/>
</dbReference>
<dbReference type="InterPro" id="IPR013752">
    <property type="entry name" value="KPA_reductase"/>
</dbReference>
<feature type="domain" description="Ketopantoate reductase N-terminal" evidence="12">
    <location>
        <begin position="8"/>
        <end position="149"/>
    </location>
</feature>
<dbReference type="RefSeq" id="WP_073079760.1">
    <property type="nucleotide sequence ID" value="NZ_FQXV01000009.1"/>
</dbReference>
<evidence type="ECO:0000256" key="1">
    <source>
        <dbReference type="ARBA" id="ARBA00002919"/>
    </source>
</evidence>
<evidence type="ECO:0000256" key="6">
    <source>
        <dbReference type="ARBA" id="ARBA00022655"/>
    </source>
</evidence>
<dbReference type="NCBIfam" id="TIGR00745">
    <property type="entry name" value="apbA_panE"/>
    <property type="match status" value="1"/>
</dbReference>
<feature type="domain" description="Ketopantoate reductase C-terminal" evidence="13">
    <location>
        <begin position="178"/>
        <end position="302"/>
    </location>
</feature>
<organism evidence="14 15">
    <name type="scientific">Sporobacter termitidis DSM 10068</name>
    <dbReference type="NCBI Taxonomy" id="1123282"/>
    <lineage>
        <taxon>Bacteria</taxon>
        <taxon>Bacillati</taxon>
        <taxon>Bacillota</taxon>
        <taxon>Clostridia</taxon>
        <taxon>Eubacteriales</taxon>
        <taxon>Oscillospiraceae</taxon>
        <taxon>Sporobacter</taxon>
    </lineage>
</organism>
<evidence type="ECO:0000313" key="14">
    <source>
        <dbReference type="EMBL" id="SHI12893.1"/>
    </source>
</evidence>
<dbReference type="InterPro" id="IPR013332">
    <property type="entry name" value="KPR_N"/>
</dbReference>
<keyword evidence="15" id="KW-1185">Reference proteome</keyword>
<keyword evidence="7 11" id="KW-0521">NADP</keyword>
<keyword evidence="8 11" id="KW-0560">Oxidoreductase</keyword>
<evidence type="ECO:0000256" key="7">
    <source>
        <dbReference type="ARBA" id="ARBA00022857"/>
    </source>
</evidence>
<reference evidence="14 15" key="1">
    <citation type="submission" date="2016-11" db="EMBL/GenBank/DDBJ databases">
        <authorList>
            <person name="Jaros S."/>
            <person name="Januszkiewicz K."/>
            <person name="Wedrychowicz H."/>
        </authorList>
    </citation>
    <scope>NUCLEOTIDE SEQUENCE [LARGE SCALE GENOMIC DNA]</scope>
    <source>
        <strain evidence="14 15">DSM 10068</strain>
    </source>
</reference>